<dbReference type="EMBL" id="BAFC01000045">
    <property type="protein sequence ID" value="GAB38419.1"/>
    <property type="molecule type" value="Genomic_DNA"/>
</dbReference>
<dbReference type="Gene3D" id="3.30.590.20">
    <property type="match status" value="1"/>
</dbReference>
<accession>H5TY61</accession>
<dbReference type="PIRSF" id="PIRSF012666">
    <property type="entry name" value="UCP012666"/>
    <property type="match status" value="1"/>
</dbReference>
<proteinExistence type="predicted"/>
<dbReference type="SUPFAM" id="SSF55931">
    <property type="entry name" value="Glutamine synthetase/guanido kinase"/>
    <property type="match status" value="1"/>
</dbReference>
<comment type="catalytic activity">
    <reaction evidence="1">
        <text>L-cysteine + L-glutamate + ATP = gamma-L-glutamyl-L-cysteine + ADP + phosphate + H(+)</text>
        <dbReference type="Rhea" id="RHEA:13285"/>
        <dbReference type="ChEBI" id="CHEBI:15378"/>
        <dbReference type="ChEBI" id="CHEBI:29985"/>
        <dbReference type="ChEBI" id="CHEBI:30616"/>
        <dbReference type="ChEBI" id="CHEBI:35235"/>
        <dbReference type="ChEBI" id="CHEBI:43474"/>
        <dbReference type="ChEBI" id="CHEBI:58173"/>
        <dbReference type="ChEBI" id="CHEBI:456216"/>
        <dbReference type="EC" id="6.3.2.2"/>
    </reaction>
</comment>
<evidence type="ECO:0008006" key="4">
    <source>
        <dbReference type="Google" id="ProtNLM"/>
    </source>
</evidence>
<dbReference type="GO" id="GO:0016879">
    <property type="term" value="F:ligase activity, forming carbon-nitrogen bonds"/>
    <property type="evidence" value="ECO:0007669"/>
    <property type="project" value="TreeGrafter"/>
</dbReference>
<dbReference type="InterPro" id="IPR050141">
    <property type="entry name" value="GCL_type2/YbdK_subfam"/>
</dbReference>
<reference evidence="2 3" key="1">
    <citation type="submission" date="2012-02" db="EMBL/GenBank/DDBJ databases">
        <title>Whole genome shotgun sequence of Gordonia sputi NBRC 100414.</title>
        <authorList>
            <person name="Yoshida I."/>
            <person name="Hosoyama A."/>
            <person name="Tsuchikane K."/>
            <person name="Katsumata H."/>
            <person name="Yamazaki S."/>
            <person name="Fujita N."/>
        </authorList>
    </citation>
    <scope>NUCLEOTIDE SEQUENCE [LARGE SCALE GENOMIC DNA]</scope>
    <source>
        <strain evidence="2 3">NBRC 100414</strain>
    </source>
</reference>
<keyword evidence="3" id="KW-1185">Reference proteome</keyword>
<dbReference type="InterPro" id="IPR006336">
    <property type="entry name" value="GCS2"/>
</dbReference>
<comment type="caution">
    <text evidence="2">The sequence shown here is derived from an EMBL/GenBank/DDBJ whole genome shotgun (WGS) entry which is preliminary data.</text>
</comment>
<dbReference type="InterPro" id="IPR014746">
    <property type="entry name" value="Gln_synth/guanido_kin_cat_dom"/>
</dbReference>
<evidence type="ECO:0000313" key="3">
    <source>
        <dbReference type="Proteomes" id="UP000005845"/>
    </source>
</evidence>
<dbReference type="PANTHER" id="PTHR36510">
    <property type="entry name" value="GLUTAMATE--CYSTEINE LIGASE 2-RELATED"/>
    <property type="match status" value="1"/>
</dbReference>
<dbReference type="AlphaFoldDB" id="H5TY61"/>
<gene>
    <name evidence="2" type="ORF">GOSPT_045_00550</name>
</gene>
<dbReference type="InterPro" id="IPR016602">
    <property type="entry name" value="UCP012666"/>
</dbReference>
<evidence type="ECO:0000256" key="1">
    <source>
        <dbReference type="ARBA" id="ARBA00048819"/>
    </source>
</evidence>
<dbReference type="eggNOG" id="COG2170">
    <property type="taxonomic scope" value="Bacteria"/>
</dbReference>
<organism evidence="2 3">
    <name type="scientific">Gordonia sputi NBRC 100414</name>
    <dbReference type="NCBI Taxonomy" id="1089453"/>
    <lineage>
        <taxon>Bacteria</taxon>
        <taxon>Bacillati</taxon>
        <taxon>Actinomycetota</taxon>
        <taxon>Actinomycetes</taxon>
        <taxon>Mycobacteriales</taxon>
        <taxon>Gordoniaceae</taxon>
        <taxon>Gordonia</taxon>
    </lineage>
</organism>
<sequence>MAGARAPGSCTIDRMGTDVPDQKFTGADRVRFRRQVSRGTEAIARMLAEGVFTDHGAPPEPLLGMEVELNLVDAEMNPAMANAAVLDAIADPDYQTELGQFNIEINVSPRPFTTDDTISLEQALRTSLNRAEKRAAATDSHLVMIGMLPTLRAEHFAHHWISANPRYDLLNRQIFDARGEDIELDITGVPLDEHHDAERLHTATDSILPEAACTSLQLHLRVAPEDFASHWNAAQAISGVQVALAGNAPFLADTALWHESRIPVFEQATDTRPLELKNQGVRPRVWFGERWINTIFDLFDENTRYFPALLPVSSDEDPLATLDAGGIPALDELRLHNGTVYRWNRPVYDVVDGQAHLRVENRVLPAGPTVVDTMANAAFYYGVVRGLVEQDLPLWSQMSFDAAAENLHAGARSGFDSQLYWPSVGWIRPDELTLRRLLPLAESGLRSFGVSDKARSRYLSVIEGRCITRQSGAVWQRRAVAAREAAGESRDAALHGMLADYVTLMHEGEPVHAWPLS</sequence>
<protein>
    <recommendedName>
        <fullName evidence="4">Glutamate--cysteine ligase</fullName>
    </recommendedName>
</protein>
<dbReference type="Proteomes" id="UP000005845">
    <property type="component" value="Unassembled WGS sequence"/>
</dbReference>
<name>H5TY61_9ACTN</name>
<dbReference type="PANTHER" id="PTHR36510:SF3">
    <property type="entry name" value="CONSERVED PROTEIN"/>
    <property type="match status" value="1"/>
</dbReference>
<evidence type="ECO:0000313" key="2">
    <source>
        <dbReference type="EMBL" id="GAB38419.1"/>
    </source>
</evidence>
<dbReference type="Pfam" id="PF04107">
    <property type="entry name" value="GCS2"/>
    <property type="match status" value="1"/>
</dbReference>